<evidence type="ECO:0000313" key="1">
    <source>
        <dbReference type="EMBL" id="MBZ5487744.1"/>
    </source>
</evidence>
<evidence type="ECO:0000313" key="2">
    <source>
        <dbReference type="Proteomes" id="UP001319846"/>
    </source>
</evidence>
<dbReference type="Proteomes" id="UP001319846">
    <property type="component" value="Unassembled WGS sequence"/>
</dbReference>
<name>A0ACC5VVL4_9GAMM</name>
<comment type="caution">
    <text evidence="1">The sequence shown here is derived from an EMBL/GenBank/DDBJ whole genome shotgun (WGS) entry which is preliminary data.</text>
</comment>
<organism evidence="1 2">
    <name type="scientific">Vreelandella aquamarina</name>
    <dbReference type="NCBI Taxonomy" id="77097"/>
    <lineage>
        <taxon>Bacteria</taxon>
        <taxon>Pseudomonadati</taxon>
        <taxon>Pseudomonadota</taxon>
        <taxon>Gammaproteobacteria</taxon>
        <taxon>Oceanospirillales</taxon>
        <taxon>Halomonadaceae</taxon>
        <taxon>Vreelandella</taxon>
    </lineage>
</organism>
<proteinExistence type="predicted"/>
<dbReference type="EMBL" id="JABYQT010000004">
    <property type="protein sequence ID" value="MBZ5487744.1"/>
    <property type="molecule type" value="Genomic_DNA"/>
</dbReference>
<keyword evidence="2" id="KW-1185">Reference proteome</keyword>
<protein>
    <submittedName>
        <fullName evidence="1">Sel1 repeat family protein</fullName>
    </submittedName>
</protein>
<reference evidence="1" key="1">
    <citation type="submission" date="2020-06" db="EMBL/GenBank/DDBJ databases">
        <title>Whole Genome Sequence of Halomonas aquamarina MB598.</title>
        <authorList>
            <person name="Pervaiz M."/>
            <person name="Fariq A."/>
            <person name="Yasmin A."/>
            <person name="Welch M."/>
        </authorList>
    </citation>
    <scope>NUCLEOTIDE SEQUENCE</scope>
    <source>
        <strain evidence="1">MB598</strain>
    </source>
</reference>
<accession>A0ACC5VVL4</accession>
<gene>
    <name evidence="1" type="ORF">HW452_09420</name>
</gene>
<sequence>MLRKATLAAMFLWSLNSWALPADIQAAKDEGMRLYNIGQSTTAMTYLSQAANAGDVESMYYMGEAERRQHMLGFTNEAMGWYLQAAEQGDPYSMLRLFNGGACLISDRCPDEGDDWRKATLDVTLPKAEAGDPEAMLALHYIYNTLNHEWWDAMFNWLGLPTASNKWLERAAEAGLPEAQTILGNHIMNGKGWYFTKSRRLTAAEKWTERAVEQGYVPAMERMEIIKRKQADFEESWQWMERASREGSVSNRLGLGWCYLDPSYSSDGRCVNEADLIQGWAILYSLKAELEDNSAKNIMSRNSDKLTEAERREAEMLAEEEWIGREPPLSRFPPRFGY</sequence>